<dbReference type="EnsemblPlants" id="EMT17944">
    <property type="protein sequence ID" value="EMT17944"/>
    <property type="gene ID" value="F775_03175"/>
</dbReference>
<proteinExistence type="predicted"/>
<accession>R7WEI1</accession>
<protein>
    <submittedName>
        <fullName evidence="1">Uncharacterized protein</fullName>
    </submittedName>
</protein>
<name>R7WEI1_AEGTA</name>
<sequence>MTVELFQEGANLNVLECREFAMFLTPEDMRICTRVEEKESKEAEMQFFDPLVIPCGASRDFLEKFKGPVDATITFQCTLMKMPTAQKFNCLVTNNANRPYFACPCRKALADAYKMEAGERATFYLDYNRDEIMVYYNPVGSDDGALTPDYDRDFARRKVVVR</sequence>
<dbReference type="AlphaFoldDB" id="R7WEI1"/>
<organism evidence="1">
    <name type="scientific">Aegilops tauschii</name>
    <name type="common">Tausch's goatgrass</name>
    <name type="synonym">Aegilops squarrosa</name>
    <dbReference type="NCBI Taxonomy" id="37682"/>
    <lineage>
        <taxon>Eukaryota</taxon>
        <taxon>Viridiplantae</taxon>
        <taxon>Streptophyta</taxon>
        <taxon>Embryophyta</taxon>
        <taxon>Tracheophyta</taxon>
        <taxon>Spermatophyta</taxon>
        <taxon>Magnoliopsida</taxon>
        <taxon>Liliopsida</taxon>
        <taxon>Poales</taxon>
        <taxon>Poaceae</taxon>
        <taxon>BOP clade</taxon>
        <taxon>Pooideae</taxon>
        <taxon>Triticodae</taxon>
        <taxon>Triticeae</taxon>
        <taxon>Triticinae</taxon>
        <taxon>Aegilops</taxon>
    </lineage>
</organism>
<reference evidence="1" key="1">
    <citation type="submission" date="2015-06" db="UniProtKB">
        <authorList>
            <consortium name="EnsemblPlants"/>
        </authorList>
    </citation>
    <scope>IDENTIFICATION</scope>
</reference>
<evidence type="ECO:0000313" key="1">
    <source>
        <dbReference type="EnsemblPlants" id="EMT17944"/>
    </source>
</evidence>